<dbReference type="InterPro" id="IPR015854">
    <property type="entry name" value="ABC_transpr_LolD-like"/>
</dbReference>
<name>A0A0M4D883_9BACT</name>
<evidence type="ECO:0000256" key="4">
    <source>
        <dbReference type="SAM" id="MobiDB-lite"/>
    </source>
</evidence>
<dbReference type="PANTHER" id="PTHR24220:SF612">
    <property type="entry name" value="FE(3+) IONS IMPORT ATP-BINDING PROTEIN FBPC"/>
    <property type="match status" value="1"/>
</dbReference>
<dbReference type="GO" id="GO:0016887">
    <property type="term" value="F:ATP hydrolysis activity"/>
    <property type="evidence" value="ECO:0007669"/>
    <property type="project" value="InterPro"/>
</dbReference>
<dbReference type="AlphaFoldDB" id="A0A0M4D883"/>
<dbReference type="InterPro" id="IPR003439">
    <property type="entry name" value="ABC_transporter-like_ATP-bd"/>
</dbReference>
<dbReference type="PANTHER" id="PTHR24220">
    <property type="entry name" value="IMPORT ATP-BINDING PROTEIN"/>
    <property type="match status" value="1"/>
</dbReference>
<dbReference type="Proteomes" id="UP000057158">
    <property type="component" value="Chromosome"/>
</dbReference>
<dbReference type="CDD" id="cd03225">
    <property type="entry name" value="ABC_cobalt_CbiO_domain1"/>
    <property type="match status" value="1"/>
</dbReference>
<gene>
    <name evidence="6" type="ORF">DSOUD_1070</name>
</gene>
<feature type="region of interest" description="Disordered" evidence="4">
    <location>
        <begin position="208"/>
        <end position="233"/>
    </location>
</feature>
<dbReference type="PROSITE" id="PS00211">
    <property type="entry name" value="ABC_TRANSPORTER_1"/>
    <property type="match status" value="1"/>
</dbReference>
<dbReference type="GO" id="GO:0005524">
    <property type="term" value="F:ATP binding"/>
    <property type="evidence" value="ECO:0007669"/>
    <property type="project" value="UniProtKB-KW"/>
</dbReference>
<keyword evidence="3 6" id="KW-0067">ATP-binding</keyword>
<evidence type="ECO:0000256" key="3">
    <source>
        <dbReference type="ARBA" id="ARBA00022840"/>
    </source>
</evidence>
<dbReference type="Pfam" id="PF00005">
    <property type="entry name" value="ABC_tran"/>
    <property type="match status" value="1"/>
</dbReference>
<keyword evidence="1" id="KW-0813">Transport</keyword>
<dbReference type="PATRIC" id="fig|1603606.3.peg.1175"/>
<dbReference type="Gene3D" id="3.40.50.300">
    <property type="entry name" value="P-loop containing nucleotide triphosphate hydrolases"/>
    <property type="match status" value="1"/>
</dbReference>
<evidence type="ECO:0000313" key="7">
    <source>
        <dbReference type="Proteomes" id="UP000057158"/>
    </source>
</evidence>
<reference evidence="6 7" key="1">
    <citation type="submission" date="2015-07" db="EMBL/GenBank/DDBJ databases">
        <title>Isolation and Genomic Characterization of a Novel Halophilic Metal-Reducing Deltaproteobacterium from the Deep Subsurface.</title>
        <authorList>
            <person name="Badalamenti J.P."/>
            <person name="Summers Z.M."/>
            <person name="Gralnick J.A."/>
            <person name="Bond D.R."/>
        </authorList>
    </citation>
    <scope>NUCLEOTIDE SEQUENCE [LARGE SCALE GENOMIC DNA]</scope>
    <source>
        <strain evidence="6 7">WTL</strain>
    </source>
</reference>
<evidence type="ECO:0000256" key="2">
    <source>
        <dbReference type="ARBA" id="ARBA00022741"/>
    </source>
</evidence>
<dbReference type="RefSeq" id="WP_053550015.1">
    <property type="nucleotide sequence ID" value="NZ_CP010802.1"/>
</dbReference>
<accession>A0A0M4D883</accession>
<organism evidence="6 7">
    <name type="scientific">Desulfuromonas soudanensis</name>
    <dbReference type="NCBI Taxonomy" id="1603606"/>
    <lineage>
        <taxon>Bacteria</taxon>
        <taxon>Pseudomonadati</taxon>
        <taxon>Thermodesulfobacteriota</taxon>
        <taxon>Desulfuromonadia</taxon>
        <taxon>Desulfuromonadales</taxon>
        <taxon>Desulfuromonadaceae</taxon>
        <taxon>Desulfuromonas</taxon>
    </lineage>
</organism>
<evidence type="ECO:0000313" key="6">
    <source>
        <dbReference type="EMBL" id="ALC15855.1"/>
    </source>
</evidence>
<dbReference type="OrthoDB" id="9809450at2"/>
<sequence>MEPILSIHNLEYRRGDFTLAVEEQTFLKGRIYCLTGPNGAGKSTLLHLLALLLEPDRGEILFEGTVLEGSAQRQRLRQRITLVEQAPYLFDTTVYDNLAFGLRLRDVGSDLQRRRIARALQTVGLDGFESRRARTLSGGEIRRVALARAMVLRPGVLLLDEPTDGLDRRILPLFEGCLTALSAKGVTVIVATHDADQPGRLGGEILRLDGGRPASPAGGGVPALANEPTEKSS</sequence>
<dbReference type="InterPro" id="IPR015856">
    <property type="entry name" value="ABC_transpr_CbiO/EcfA_su"/>
</dbReference>
<dbReference type="SUPFAM" id="SSF52540">
    <property type="entry name" value="P-loop containing nucleoside triphosphate hydrolases"/>
    <property type="match status" value="1"/>
</dbReference>
<dbReference type="GO" id="GO:0005886">
    <property type="term" value="C:plasma membrane"/>
    <property type="evidence" value="ECO:0007669"/>
    <property type="project" value="TreeGrafter"/>
</dbReference>
<proteinExistence type="predicted"/>
<dbReference type="STRING" id="1603606.DSOUD_1070"/>
<dbReference type="KEGG" id="des:DSOUD_1070"/>
<dbReference type="EMBL" id="CP010802">
    <property type="protein sequence ID" value="ALC15855.1"/>
    <property type="molecule type" value="Genomic_DNA"/>
</dbReference>
<dbReference type="InterPro" id="IPR017871">
    <property type="entry name" value="ABC_transporter-like_CS"/>
</dbReference>
<keyword evidence="2" id="KW-0547">Nucleotide-binding</keyword>
<protein>
    <submittedName>
        <fullName evidence="6">Carbohydrate ABC transporter ATP-binding protein, CUT1 family</fullName>
    </submittedName>
</protein>
<dbReference type="InterPro" id="IPR003593">
    <property type="entry name" value="AAA+_ATPase"/>
</dbReference>
<feature type="domain" description="ABC transporter" evidence="5">
    <location>
        <begin position="2"/>
        <end position="233"/>
    </location>
</feature>
<dbReference type="PROSITE" id="PS50893">
    <property type="entry name" value="ABC_TRANSPORTER_2"/>
    <property type="match status" value="1"/>
</dbReference>
<dbReference type="InterPro" id="IPR027417">
    <property type="entry name" value="P-loop_NTPase"/>
</dbReference>
<dbReference type="GO" id="GO:0022857">
    <property type="term" value="F:transmembrane transporter activity"/>
    <property type="evidence" value="ECO:0007669"/>
    <property type="project" value="TreeGrafter"/>
</dbReference>
<evidence type="ECO:0000256" key="1">
    <source>
        <dbReference type="ARBA" id="ARBA00022448"/>
    </source>
</evidence>
<evidence type="ECO:0000259" key="5">
    <source>
        <dbReference type="PROSITE" id="PS50893"/>
    </source>
</evidence>
<keyword evidence="7" id="KW-1185">Reference proteome</keyword>
<dbReference type="SMART" id="SM00382">
    <property type="entry name" value="AAA"/>
    <property type="match status" value="1"/>
</dbReference>